<dbReference type="PROSITE" id="PS50929">
    <property type="entry name" value="ABC_TM1F"/>
    <property type="match status" value="2"/>
</dbReference>
<dbReference type="EMBL" id="LCTV02000015">
    <property type="protein sequence ID" value="PRQ70517.1"/>
    <property type="molecule type" value="Genomic_DNA"/>
</dbReference>
<dbReference type="InterPro" id="IPR017871">
    <property type="entry name" value="ABC_transporter-like_CS"/>
</dbReference>
<feature type="transmembrane region" description="Helical" evidence="10">
    <location>
        <begin position="200"/>
        <end position="222"/>
    </location>
</feature>
<dbReference type="GO" id="GO:0005524">
    <property type="term" value="F:ATP binding"/>
    <property type="evidence" value="ECO:0007669"/>
    <property type="project" value="UniProtKB-KW"/>
</dbReference>
<feature type="domain" description="ABC transmembrane type-1" evidence="12">
    <location>
        <begin position="1001"/>
        <end position="1265"/>
    </location>
</feature>
<evidence type="ECO:0000256" key="1">
    <source>
        <dbReference type="ARBA" id="ARBA00004141"/>
    </source>
</evidence>
<dbReference type="PANTHER" id="PTHR24223">
    <property type="entry name" value="ATP-BINDING CASSETTE SUB-FAMILY C"/>
    <property type="match status" value="1"/>
</dbReference>
<dbReference type="SUPFAM" id="SSF52540">
    <property type="entry name" value="P-loop containing nucleoside triphosphate hydrolases"/>
    <property type="match status" value="2"/>
</dbReference>
<dbReference type="Gene3D" id="3.40.50.300">
    <property type="entry name" value="P-loop containing nucleotide triphosphate hydrolases"/>
    <property type="match status" value="2"/>
</dbReference>
<dbReference type="PANTHER" id="PTHR24223:SF356">
    <property type="entry name" value="ATP-BINDING CASSETTE TRANSPORTER ABC4"/>
    <property type="match status" value="1"/>
</dbReference>
<organism evidence="13 14">
    <name type="scientific">Rhodotorula toruloides</name>
    <name type="common">Yeast</name>
    <name type="synonym">Rhodosporidium toruloides</name>
    <dbReference type="NCBI Taxonomy" id="5286"/>
    <lineage>
        <taxon>Eukaryota</taxon>
        <taxon>Fungi</taxon>
        <taxon>Dikarya</taxon>
        <taxon>Basidiomycota</taxon>
        <taxon>Pucciniomycotina</taxon>
        <taxon>Microbotryomycetes</taxon>
        <taxon>Sporidiobolales</taxon>
        <taxon>Sporidiobolaceae</taxon>
        <taxon>Rhodotorula</taxon>
    </lineage>
</organism>
<dbReference type="CDD" id="cd18596">
    <property type="entry name" value="ABC_6TM_VMR1_D1_like"/>
    <property type="match status" value="1"/>
</dbReference>
<dbReference type="InterPro" id="IPR036640">
    <property type="entry name" value="ABC1_TM_sf"/>
</dbReference>
<reference evidence="13 14" key="1">
    <citation type="journal article" date="2018" name="Elife">
        <title>Functional genomics of lipid metabolism in the oleaginous yeast Rhodosporidium toruloides.</title>
        <authorList>
            <person name="Coradetti S.T."/>
            <person name="Pinel D."/>
            <person name="Geiselman G."/>
            <person name="Ito M."/>
            <person name="Mondo S."/>
            <person name="Reilly M.C."/>
            <person name="Cheng Y.F."/>
            <person name="Bauer S."/>
            <person name="Grigoriev I."/>
            <person name="Gladden J.M."/>
            <person name="Simmons B.A."/>
            <person name="Brem R."/>
            <person name="Arkin A.P."/>
            <person name="Skerker J.M."/>
        </authorList>
    </citation>
    <scope>NUCLEOTIDE SEQUENCE [LARGE SCALE GENOMIC DNA]</scope>
    <source>
        <strain evidence="13 14">NBRC 0880</strain>
    </source>
</reference>
<evidence type="ECO:0000256" key="6">
    <source>
        <dbReference type="ARBA" id="ARBA00022840"/>
    </source>
</evidence>
<feature type="compositionally biased region" description="Polar residues" evidence="9">
    <location>
        <begin position="915"/>
        <end position="927"/>
    </location>
</feature>
<dbReference type="InterPro" id="IPR050173">
    <property type="entry name" value="ABC_transporter_C-like"/>
</dbReference>
<evidence type="ECO:0008006" key="15">
    <source>
        <dbReference type="Google" id="ProtNLM"/>
    </source>
</evidence>
<feature type="transmembrane region" description="Helical" evidence="10">
    <location>
        <begin position="486"/>
        <end position="512"/>
    </location>
</feature>
<comment type="caution">
    <text evidence="13">The sequence shown here is derived from an EMBL/GenBank/DDBJ whole genome shotgun (WGS) entry which is preliminary data.</text>
</comment>
<protein>
    <recommendedName>
        <fullName evidence="15">ABC transporter</fullName>
    </recommendedName>
</protein>
<evidence type="ECO:0000313" key="14">
    <source>
        <dbReference type="Proteomes" id="UP000239560"/>
    </source>
</evidence>
<feature type="compositionally biased region" description="Basic and acidic residues" evidence="9">
    <location>
        <begin position="936"/>
        <end position="950"/>
    </location>
</feature>
<dbReference type="GO" id="GO:0140359">
    <property type="term" value="F:ABC-type transporter activity"/>
    <property type="evidence" value="ECO:0007669"/>
    <property type="project" value="InterPro"/>
</dbReference>
<dbReference type="PROSITE" id="PS00211">
    <property type="entry name" value="ABC_TRANSPORTER_1"/>
    <property type="match status" value="2"/>
</dbReference>
<feature type="transmembrane region" description="Helical" evidence="10">
    <location>
        <begin position="1033"/>
        <end position="1057"/>
    </location>
</feature>
<dbReference type="CDD" id="cd18604">
    <property type="entry name" value="ABC_6TM_VMR1_D2_like"/>
    <property type="match status" value="1"/>
</dbReference>
<feature type="transmembrane region" description="Helical" evidence="10">
    <location>
        <begin position="102"/>
        <end position="122"/>
    </location>
</feature>
<feature type="domain" description="ABC transmembrane type-1" evidence="12">
    <location>
        <begin position="341"/>
        <end position="642"/>
    </location>
</feature>
<keyword evidence="8 10" id="KW-0472">Membrane</keyword>
<feature type="transmembrane region" description="Helical" evidence="10">
    <location>
        <begin position="580"/>
        <end position="605"/>
    </location>
</feature>
<sequence length="1579" mass="171913">MMLVLGGCAPALSLTTPARLAVHPALALAPHLLLALSVISSIAWVAWVHIRAARRPSTARGTDDNGTGDSPEERQPLLDGEDDSVRSGVKLRGEDSEGPTGWELLLGIAKVLVAVALVGVTVGKLLGVEDGASTRWTRVFEGGMIAVPAYVVLLSAAIIAEHRLARLVHIQQAALSSGLVLLSTAVFVWPFLFFDHPALTAAWRLGFVQAALAMALFLIMLATPTRYQPRLTGASPNPAQTASPLSRLFFSFLESRMVCYYAATSPRLTRFLRLHSVKDFASYVPPLSDVLHSDYVLRRFRWTGDAVNKSRDDDEDGEQEKPAPRTGEILQFAMENKKDLLVIVAFATSWIGWIFVTPLSMNLLLRYVQQSESPPFGLSPYLFVVLIFVAPIASSVSYQSALYRLAQLGLRLRALLGHAIYAKLLRIKAGGGSEKHAEKGKSSKKTSGAGGSEAVGRVNNLVGTDIDGITSSLPSALQLLGVLPKLVVSLVFLYFLLGWSAFVALGSIVLFAPISNVVSRRYGAVQEEIMQATDKRITLVQELLNSIRTLKMFAWEEPSMKRISDARDVELGRITKRAKVYGGMMFLSTGVPAVVTLSTFGAYIFLQHQSLTASTAFTAMSLFGLLREAVISATYLLSAFMRARVSLGRISRFVRDTEELDASARTFADSPFTDRSTATEGDAADDSAIVIEADSTFRFSRYDDAAFTLKLSGDGGSALVFPRGKTTIIAGDVGGGKSALLLALLGELHVVKGGVQLSLPRRDGAPKVSFAAQSPWLQDTSVRQNILFGEEYDDERYRETIFACALEDDLEALPEGDETRVGERGLSMSGGQKQRIALARAVYARSDIVLLDDVLSALDSNMVQHVVEHCLDGPLLEGRTVVLVTHFTSLCVRKLRRCALVVDLHDGKVTKAAAPSTQLEAKSNGMTRSSSSTSLRSERSDPSKGSKDGFHAAEVKHGHGVVEDRIDSSGEGTDISWTVYRKYAAAMGGLKFWIPYAVVNIVAHVFMLAQGWFVGRWVGAPDRDSHAARYFSLYAGIQIVASVSLTAMYLLLIWGGIRASRLMHRRLTDRIFAAPFRWWDRTPVSHAINRFSKDTEVLDTEQVENLSPVLDYGCQVLFVAVVICVALPIFLLPAAIISAVFFCIGRLYVRNALAARKEVAAARAPLFSTLGDSTSGVTTIRAFGRQEHFARRYKEQTDTYNQVQLYAEGLDRWLEERSDMVGATVSFIVGLLCLSSGLSSGVTGFLISTGLEFTSRILYVVRAVNKNELSLNSVQRIIQYSTEVETEEPASDKKEPPAHWPDSGAIEFKSFSAKYSEKGDDVLHELSLSIKSGEKIGIVGPSGCGKSTLSLALLRFILTSKGSIEVDGRRLSDTNLQAIRSRFTLVPQDPTLFSGTLRSNLDPNGEHDDATLWNAIKRSGLTRAGSTDAPDGDADTSTTGLSLDTPVASSGSNFSQGQRQLIGLARALVRNSKVIVMDEATASLDNESDELVQRVIREEFKGCTNLTVAHRLETIIDFDRVLVLRAGKVVEFDAPSALLDKEDGVFREMVEATGDFDELKRKAQEGKVKGWSESKGARS</sequence>
<feature type="transmembrane region" description="Helical" evidence="10">
    <location>
        <begin position="31"/>
        <end position="50"/>
    </location>
</feature>
<name>A0A2S9ZXQ0_RHOTO</name>
<keyword evidence="3 10" id="KW-0812">Transmembrane</keyword>
<feature type="transmembrane region" description="Helical" evidence="10">
    <location>
        <begin position="142"/>
        <end position="161"/>
    </location>
</feature>
<feature type="region of interest" description="Disordered" evidence="9">
    <location>
        <begin position="1423"/>
        <end position="1454"/>
    </location>
</feature>
<dbReference type="InterPro" id="IPR027417">
    <property type="entry name" value="P-loop_NTPase"/>
</dbReference>
<feature type="transmembrane region" description="Helical" evidence="10">
    <location>
        <begin position="381"/>
        <end position="398"/>
    </location>
</feature>
<evidence type="ECO:0000259" key="12">
    <source>
        <dbReference type="PROSITE" id="PS50929"/>
    </source>
</evidence>
<evidence type="ECO:0000256" key="4">
    <source>
        <dbReference type="ARBA" id="ARBA00022737"/>
    </source>
</evidence>
<dbReference type="CDD" id="cd03244">
    <property type="entry name" value="ABCC_MRP_domain2"/>
    <property type="match status" value="1"/>
</dbReference>
<keyword evidence="4" id="KW-0677">Repeat</keyword>
<dbReference type="SMART" id="SM00382">
    <property type="entry name" value="AAA"/>
    <property type="match status" value="2"/>
</dbReference>
<gene>
    <name evidence="13" type="ORF">AAT19DRAFT_11266</name>
</gene>
<dbReference type="InterPro" id="IPR011527">
    <property type="entry name" value="ABC1_TM_dom"/>
</dbReference>
<accession>A0A2S9ZXQ0</accession>
<keyword evidence="2" id="KW-0813">Transport</keyword>
<evidence type="ECO:0000256" key="2">
    <source>
        <dbReference type="ARBA" id="ARBA00022448"/>
    </source>
</evidence>
<feature type="domain" description="ABC transporter" evidence="11">
    <location>
        <begin position="691"/>
        <end position="931"/>
    </location>
</feature>
<evidence type="ECO:0000256" key="8">
    <source>
        <dbReference type="ARBA" id="ARBA00023136"/>
    </source>
</evidence>
<dbReference type="Pfam" id="PF00005">
    <property type="entry name" value="ABC_tran"/>
    <property type="match status" value="2"/>
</dbReference>
<dbReference type="FunFam" id="1.20.1560.10:FF:000013">
    <property type="entry name" value="ABC transporter C family member 2"/>
    <property type="match status" value="1"/>
</dbReference>
<feature type="transmembrane region" description="Helical" evidence="10">
    <location>
        <begin position="173"/>
        <end position="194"/>
    </location>
</feature>
<feature type="transmembrane region" description="Helical" evidence="10">
    <location>
        <begin position="340"/>
        <end position="361"/>
    </location>
</feature>
<evidence type="ECO:0000256" key="9">
    <source>
        <dbReference type="SAM" id="MobiDB-lite"/>
    </source>
</evidence>
<dbReference type="GO" id="GO:0016020">
    <property type="term" value="C:membrane"/>
    <property type="evidence" value="ECO:0007669"/>
    <property type="project" value="UniProtKB-SubCell"/>
</dbReference>
<feature type="domain" description="ABC transporter" evidence="11">
    <location>
        <begin position="1306"/>
        <end position="1551"/>
    </location>
</feature>
<evidence type="ECO:0000256" key="7">
    <source>
        <dbReference type="ARBA" id="ARBA00022989"/>
    </source>
</evidence>
<evidence type="ECO:0000256" key="3">
    <source>
        <dbReference type="ARBA" id="ARBA00022692"/>
    </source>
</evidence>
<dbReference type="InterPro" id="IPR003593">
    <property type="entry name" value="AAA+_ATPase"/>
</dbReference>
<feature type="transmembrane region" description="Helical" evidence="10">
    <location>
        <begin position="992"/>
        <end position="1013"/>
    </location>
</feature>
<feature type="region of interest" description="Disordered" evidence="9">
    <location>
        <begin position="433"/>
        <end position="452"/>
    </location>
</feature>
<dbReference type="Gene3D" id="1.20.1560.10">
    <property type="entry name" value="ABC transporter type 1, transmembrane domain"/>
    <property type="match status" value="2"/>
</dbReference>
<feature type="compositionally biased region" description="Polar residues" evidence="9">
    <location>
        <begin position="1435"/>
        <end position="1454"/>
    </location>
</feature>
<evidence type="ECO:0000256" key="5">
    <source>
        <dbReference type="ARBA" id="ARBA00022741"/>
    </source>
</evidence>
<keyword evidence="5" id="KW-0547">Nucleotide-binding</keyword>
<dbReference type="FunFam" id="3.40.50.300:FF:000838">
    <property type="entry name" value="ABC multidrug transporter (Eurofung)"/>
    <property type="match status" value="1"/>
</dbReference>
<feature type="transmembrane region" description="Helical" evidence="10">
    <location>
        <begin position="1116"/>
        <end position="1149"/>
    </location>
</feature>
<dbReference type="InterPro" id="IPR003439">
    <property type="entry name" value="ABC_transporter-like_ATP-bd"/>
</dbReference>
<dbReference type="OrthoDB" id="6500128at2759"/>
<keyword evidence="6" id="KW-0067">ATP-binding</keyword>
<feature type="region of interest" description="Disordered" evidence="9">
    <location>
        <begin position="915"/>
        <end position="950"/>
    </location>
</feature>
<dbReference type="SUPFAM" id="SSF90123">
    <property type="entry name" value="ABC transporter transmembrane region"/>
    <property type="match status" value="2"/>
</dbReference>
<feature type="region of interest" description="Disordered" evidence="9">
    <location>
        <begin position="57"/>
        <end position="98"/>
    </location>
</feature>
<comment type="subcellular location">
    <subcellularLocation>
        <location evidence="1">Membrane</location>
        <topology evidence="1">Multi-pass membrane protein</topology>
    </subcellularLocation>
</comment>
<dbReference type="CDD" id="cd03250">
    <property type="entry name" value="ABCC_MRP_domain1"/>
    <property type="match status" value="1"/>
</dbReference>
<proteinExistence type="predicted"/>
<dbReference type="GO" id="GO:0016887">
    <property type="term" value="F:ATP hydrolysis activity"/>
    <property type="evidence" value="ECO:0007669"/>
    <property type="project" value="InterPro"/>
</dbReference>
<evidence type="ECO:0000313" key="13">
    <source>
        <dbReference type="EMBL" id="PRQ70517.1"/>
    </source>
</evidence>
<keyword evidence="7 10" id="KW-1133">Transmembrane helix</keyword>
<dbReference type="Proteomes" id="UP000239560">
    <property type="component" value="Unassembled WGS sequence"/>
</dbReference>
<evidence type="ECO:0000256" key="10">
    <source>
        <dbReference type="SAM" id="Phobius"/>
    </source>
</evidence>
<evidence type="ECO:0000259" key="11">
    <source>
        <dbReference type="PROSITE" id="PS50893"/>
    </source>
</evidence>
<dbReference type="Pfam" id="PF00664">
    <property type="entry name" value="ABC_membrane"/>
    <property type="match status" value="2"/>
</dbReference>
<dbReference type="PROSITE" id="PS50893">
    <property type="entry name" value="ABC_TRANSPORTER_2"/>
    <property type="match status" value="2"/>
</dbReference>